<gene>
    <name evidence="2" type="ORF">DM860_009535</name>
</gene>
<sequence length="102" mass="11382">MIRQTLQAPSDSADVCFLDENLQPKLQQNDYNSETSVVKLVSNTIFSSALGTWTDSCTHTAHRYAETLGLSSFQPLMSCAQQSPSKTSDQFFLESYHEKSNP</sequence>
<evidence type="ECO:0000313" key="3">
    <source>
        <dbReference type="Proteomes" id="UP000249390"/>
    </source>
</evidence>
<proteinExistence type="predicted"/>
<name>A0A328DN99_9ASTE</name>
<protein>
    <submittedName>
        <fullName evidence="2">Uncharacterized protein</fullName>
    </submittedName>
</protein>
<feature type="region of interest" description="Disordered" evidence="1">
    <location>
        <begin position="82"/>
        <end position="102"/>
    </location>
</feature>
<keyword evidence="3" id="KW-1185">Reference proteome</keyword>
<evidence type="ECO:0000256" key="1">
    <source>
        <dbReference type="SAM" id="MobiDB-lite"/>
    </source>
</evidence>
<dbReference type="EMBL" id="NQVE01000129">
    <property type="protein sequence ID" value="RAL45671.1"/>
    <property type="molecule type" value="Genomic_DNA"/>
</dbReference>
<evidence type="ECO:0000313" key="2">
    <source>
        <dbReference type="EMBL" id="RAL45671.1"/>
    </source>
</evidence>
<reference evidence="2 3" key="1">
    <citation type="submission" date="2018-06" db="EMBL/GenBank/DDBJ databases">
        <title>The Genome of Cuscuta australis (Dodder) Provides Insight into the Evolution of Plant Parasitism.</title>
        <authorList>
            <person name="Liu H."/>
        </authorList>
    </citation>
    <scope>NUCLEOTIDE SEQUENCE [LARGE SCALE GENOMIC DNA]</scope>
    <source>
        <strain evidence="3">cv. Yunnan</strain>
        <tissue evidence="2">Vines</tissue>
    </source>
</reference>
<dbReference type="Proteomes" id="UP000249390">
    <property type="component" value="Unassembled WGS sequence"/>
</dbReference>
<organism evidence="2 3">
    <name type="scientific">Cuscuta australis</name>
    <dbReference type="NCBI Taxonomy" id="267555"/>
    <lineage>
        <taxon>Eukaryota</taxon>
        <taxon>Viridiplantae</taxon>
        <taxon>Streptophyta</taxon>
        <taxon>Embryophyta</taxon>
        <taxon>Tracheophyta</taxon>
        <taxon>Spermatophyta</taxon>
        <taxon>Magnoliopsida</taxon>
        <taxon>eudicotyledons</taxon>
        <taxon>Gunneridae</taxon>
        <taxon>Pentapetalae</taxon>
        <taxon>asterids</taxon>
        <taxon>lamiids</taxon>
        <taxon>Solanales</taxon>
        <taxon>Convolvulaceae</taxon>
        <taxon>Cuscuteae</taxon>
        <taxon>Cuscuta</taxon>
        <taxon>Cuscuta subgen. Grammica</taxon>
        <taxon>Cuscuta sect. Cleistogrammica</taxon>
    </lineage>
</organism>
<dbReference type="AlphaFoldDB" id="A0A328DN99"/>
<comment type="caution">
    <text evidence="2">The sequence shown here is derived from an EMBL/GenBank/DDBJ whole genome shotgun (WGS) entry which is preliminary data.</text>
</comment>
<accession>A0A328DN99</accession>